<proteinExistence type="predicted"/>
<dbReference type="InterPro" id="IPR050744">
    <property type="entry name" value="AI-2_Isomerase_LsrG"/>
</dbReference>
<dbReference type="Proteomes" id="UP000240957">
    <property type="component" value="Unassembled WGS sequence"/>
</dbReference>
<gene>
    <name evidence="2" type="ORF">ACFODO_22360</name>
    <name evidence="3" type="ORF">C9E89_005895</name>
</gene>
<reference evidence="3 4" key="2">
    <citation type="submission" date="2018-08" db="EMBL/GenBank/DDBJ databases">
        <title>The draft genome of Acinetobacter sichuanensis strain WCHAc060041.</title>
        <authorList>
            <person name="Qin J."/>
            <person name="Feng Y."/>
            <person name="Zong Z."/>
        </authorList>
    </citation>
    <scope>NUCLEOTIDE SEQUENCE [LARGE SCALE GENOMIC DNA]</scope>
    <source>
        <strain evidence="3 4">WCHAc060041</strain>
    </source>
</reference>
<accession>A0A371YSL7</accession>
<dbReference type="GO" id="GO:0005829">
    <property type="term" value="C:cytosol"/>
    <property type="evidence" value="ECO:0007669"/>
    <property type="project" value="TreeGrafter"/>
</dbReference>
<reference evidence="2" key="1">
    <citation type="journal article" date="2014" name="Int. J. Syst. Evol. Microbiol.">
        <title>Complete genome of a new Firmicutes species belonging to the dominant human colonic microbiota ('Ruminococcus bicirculans') reveals two chromosomes and a selective capacity to utilize plant glucans.</title>
        <authorList>
            <consortium name="NISC Comparative Sequencing Program"/>
            <person name="Wegmann U."/>
            <person name="Louis P."/>
            <person name="Goesmann A."/>
            <person name="Henrissat B."/>
            <person name="Duncan S.H."/>
            <person name="Flint H.J."/>
        </authorList>
    </citation>
    <scope>NUCLEOTIDE SEQUENCE</scope>
    <source>
        <strain evidence="2">KCTC 62575</strain>
    </source>
</reference>
<dbReference type="AlphaFoldDB" id="A0A371YSL7"/>
<dbReference type="RefSeq" id="WP_107007338.1">
    <property type="nucleotide sequence ID" value="NZ_JBHRSF010000160.1"/>
</dbReference>
<protein>
    <submittedName>
        <fullName evidence="3">Antibiotic biosynthesis monooxygenase</fullName>
    </submittedName>
    <submittedName>
        <fullName evidence="2">Quinol monooxygenase</fullName>
        <ecNumber evidence="2">1.-.-.-</ecNumber>
    </submittedName>
</protein>
<dbReference type="Pfam" id="PF03992">
    <property type="entry name" value="ABM"/>
    <property type="match status" value="1"/>
</dbReference>
<keyword evidence="3" id="KW-0503">Monooxygenase</keyword>
<name>A0A371YSL7_9GAMM</name>
<evidence type="ECO:0000313" key="4">
    <source>
        <dbReference type="Proteomes" id="UP000240957"/>
    </source>
</evidence>
<keyword evidence="2" id="KW-0560">Oxidoreductase</keyword>
<dbReference type="PROSITE" id="PS51725">
    <property type="entry name" value="ABM"/>
    <property type="match status" value="1"/>
</dbReference>
<dbReference type="InterPro" id="IPR007138">
    <property type="entry name" value="ABM_dom"/>
</dbReference>
<dbReference type="EMBL" id="JBHRSF010000160">
    <property type="protein sequence ID" value="MFC2997940.1"/>
    <property type="molecule type" value="Genomic_DNA"/>
</dbReference>
<evidence type="ECO:0000313" key="2">
    <source>
        <dbReference type="EMBL" id="MFC2997940.1"/>
    </source>
</evidence>
<evidence type="ECO:0000259" key="1">
    <source>
        <dbReference type="PROSITE" id="PS51725"/>
    </source>
</evidence>
<dbReference type="Proteomes" id="UP001595455">
    <property type="component" value="Unassembled WGS sequence"/>
</dbReference>
<dbReference type="SUPFAM" id="SSF54909">
    <property type="entry name" value="Dimeric alpha+beta barrel"/>
    <property type="match status" value="1"/>
</dbReference>
<sequence length="106" mass="12249">MLIVIAEIHTREGIEHKSKVIDAFRKITPTVLAESGCHGYELLLDAQVEADFQHKNPNVITMLEYWESMQYLQTHLETAHMQAYQAEVQDDVLEVKIRILEKGLML</sequence>
<organism evidence="3 4">
    <name type="scientific">Acinetobacter sichuanensis</name>
    <dbReference type="NCBI Taxonomy" id="2136183"/>
    <lineage>
        <taxon>Bacteria</taxon>
        <taxon>Pseudomonadati</taxon>
        <taxon>Pseudomonadota</taxon>
        <taxon>Gammaproteobacteria</taxon>
        <taxon>Moraxellales</taxon>
        <taxon>Moraxellaceae</taxon>
        <taxon>Acinetobacter</taxon>
    </lineage>
</organism>
<dbReference type="PANTHER" id="PTHR33336:SF3">
    <property type="entry name" value="ABM DOMAIN-CONTAINING PROTEIN"/>
    <property type="match status" value="1"/>
</dbReference>
<comment type="caution">
    <text evidence="3">The sequence shown here is derived from an EMBL/GenBank/DDBJ whole genome shotgun (WGS) entry which is preliminary data.</text>
</comment>
<reference evidence="2" key="4">
    <citation type="submission" date="2024-09" db="EMBL/GenBank/DDBJ databases">
        <authorList>
            <person name="Sun Q."/>
            <person name="Mori K."/>
        </authorList>
    </citation>
    <scope>NUCLEOTIDE SEQUENCE</scope>
    <source>
        <strain evidence="2">KCTC 62575</strain>
    </source>
</reference>
<evidence type="ECO:0000313" key="3">
    <source>
        <dbReference type="EMBL" id="RFC84461.1"/>
    </source>
</evidence>
<reference evidence="5" key="3">
    <citation type="journal article" date="2019" name="Int. J. Syst. Evol. Microbiol.">
        <title>The Global Catalogue of Microorganisms (GCM) 10K type strain sequencing project: providing services to taxonomists for standard genome sequencing and annotation.</title>
        <authorList>
            <consortium name="The Broad Institute Genomics Platform"/>
            <consortium name="The Broad Institute Genome Sequencing Center for Infectious Disease"/>
            <person name="Wu L."/>
            <person name="Ma J."/>
        </authorList>
    </citation>
    <scope>NUCLEOTIDE SEQUENCE [LARGE SCALE GENOMIC DNA]</scope>
    <source>
        <strain evidence="5">KCTC 62575</strain>
    </source>
</reference>
<dbReference type="EMBL" id="PYIX02000006">
    <property type="protein sequence ID" value="RFC84461.1"/>
    <property type="molecule type" value="Genomic_DNA"/>
</dbReference>
<evidence type="ECO:0000313" key="5">
    <source>
        <dbReference type="Proteomes" id="UP001595455"/>
    </source>
</evidence>
<feature type="domain" description="ABM" evidence="1">
    <location>
        <begin position="2"/>
        <end position="100"/>
    </location>
</feature>
<dbReference type="GO" id="GO:0004497">
    <property type="term" value="F:monooxygenase activity"/>
    <property type="evidence" value="ECO:0007669"/>
    <property type="project" value="UniProtKB-KW"/>
</dbReference>
<dbReference type="OrthoDB" id="9812192at2"/>
<dbReference type="PANTHER" id="PTHR33336">
    <property type="entry name" value="QUINOL MONOOXYGENASE YGIN-RELATED"/>
    <property type="match status" value="1"/>
</dbReference>
<dbReference type="EC" id="1.-.-.-" evidence="2"/>
<dbReference type="InterPro" id="IPR011008">
    <property type="entry name" value="Dimeric_a/b-barrel"/>
</dbReference>
<dbReference type="Gene3D" id="3.30.70.100">
    <property type="match status" value="1"/>
</dbReference>
<keyword evidence="5" id="KW-1185">Reference proteome</keyword>